<gene>
    <name evidence="3" type="ORF">S03H2_69980</name>
</gene>
<evidence type="ECO:0000256" key="1">
    <source>
        <dbReference type="ARBA" id="ARBA00007401"/>
    </source>
</evidence>
<dbReference type="InterPro" id="IPR006103">
    <property type="entry name" value="Glyco_hydro_2_cat"/>
</dbReference>
<dbReference type="SUPFAM" id="SSF51445">
    <property type="entry name" value="(Trans)glycosidases"/>
    <property type="match status" value="1"/>
</dbReference>
<dbReference type="InterPro" id="IPR017853">
    <property type="entry name" value="GH"/>
</dbReference>
<dbReference type="EMBL" id="BARU01046370">
    <property type="protein sequence ID" value="GAI01443.1"/>
    <property type="molecule type" value="Genomic_DNA"/>
</dbReference>
<dbReference type="PANTHER" id="PTHR10066">
    <property type="entry name" value="BETA-GLUCURONIDASE"/>
    <property type="match status" value="1"/>
</dbReference>
<evidence type="ECO:0000313" key="3">
    <source>
        <dbReference type="EMBL" id="GAI01443.1"/>
    </source>
</evidence>
<accession>X1K4F1</accession>
<proteinExistence type="inferred from homology"/>
<protein>
    <recommendedName>
        <fullName evidence="2">Glycoside hydrolase family 2 catalytic domain-containing protein</fullName>
    </recommendedName>
</protein>
<dbReference type="GO" id="GO:0005975">
    <property type="term" value="P:carbohydrate metabolic process"/>
    <property type="evidence" value="ECO:0007669"/>
    <property type="project" value="InterPro"/>
</dbReference>
<feature type="domain" description="Glycoside hydrolase family 2 catalytic" evidence="2">
    <location>
        <begin position="2"/>
        <end position="74"/>
    </location>
</feature>
<feature type="non-terminal residue" evidence="3">
    <location>
        <position position="1"/>
    </location>
</feature>
<reference evidence="3" key="1">
    <citation type="journal article" date="2014" name="Front. Microbiol.">
        <title>High frequency of phylogenetically diverse reductive dehalogenase-homologous genes in deep subseafloor sedimentary metagenomes.</title>
        <authorList>
            <person name="Kawai M."/>
            <person name="Futagami T."/>
            <person name="Toyoda A."/>
            <person name="Takaki Y."/>
            <person name="Nishi S."/>
            <person name="Hori S."/>
            <person name="Arai W."/>
            <person name="Tsubouchi T."/>
            <person name="Morono Y."/>
            <person name="Uchiyama I."/>
            <person name="Ito T."/>
            <person name="Fujiyama A."/>
            <person name="Inagaki F."/>
            <person name="Takami H."/>
        </authorList>
    </citation>
    <scope>NUCLEOTIDE SEQUENCE</scope>
    <source>
        <strain evidence="3">Expedition CK06-06</strain>
    </source>
</reference>
<dbReference type="GO" id="GO:0004566">
    <property type="term" value="F:beta-glucuronidase activity"/>
    <property type="evidence" value="ECO:0007669"/>
    <property type="project" value="TreeGrafter"/>
</dbReference>
<dbReference type="PANTHER" id="PTHR10066:SF67">
    <property type="entry name" value="BETA-GLUCURONIDASE"/>
    <property type="match status" value="1"/>
</dbReference>
<dbReference type="GO" id="GO:0019391">
    <property type="term" value="P:glucuronoside catabolic process"/>
    <property type="evidence" value="ECO:0007669"/>
    <property type="project" value="TreeGrafter"/>
</dbReference>
<sequence>HEMFSEEYQTEFIKKYIEVCRSKPYVIGEHVWNMCDFKTSQGITRMGSLNYKGVFTRDRRPKMAAHLLRRIWNKKEEIFKQIRREDMELEK</sequence>
<comment type="similarity">
    <text evidence="1">Belongs to the glycosyl hydrolase 2 family.</text>
</comment>
<dbReference type="Gene3D" id="3.20.20.80">
    <property type="entry name" value="Glycosidases"/>
    <property type="match status" value="1"/>
</dbReference>
<evidence type="ECO:0000259" key="2">
    <source>
        <dbReference type="Pfam" id="PF02836"/>
    </source>
</evidence>
<organism evidence="3">
    <name type="scientific">marine sediment metagenome</name>
    <dbReference type="NCBI Taxonomy" id="412755"/>
    <lineage>
        <taxon>unclassified sequences</taxon>
        <taxon>metagenomes</taxon>
        <taxon>ecological metagenomes</taxon>
    </lineage>
</organism>
<comment type="caution">
    <text evidence="3">The sequence shown here is derived from an EMBL/GenBank/DDBJ whole genome shotgun (WGS) entry which is preliminary data.</text>
</comment>
<dbReference type="GO" id="GO:0030246">
    <property type="term" value="F:carbohydrate binding"/>
    <property type="evidence" value="ECO:0007669"/>
    <property type="project" value="TreeGrafter"/>
</dbReference>
<dbReference type="AlphaFoldDB" id="X1K4F1"/>
<name>X1K4F1_9ZZZZ</name>
<dbReference type="Pfam" id="PF02836">
    <property type="entry name" value="Glyco_hydro_2_C"/>
    <property type="match status" value="1"/>
</dbReference>